<reference evidence="1 2" key="1">
    <citation type="journal article" date="1992" name="Lakartidningen">
        <title>[Penicillin V and not amoxicillin is the first choice preparation in acute otitis].</title>
        <authorList>
            <person name="Kamme C."/>
            <person name="Lundgren K."/>
            <person name="Prellner K."/>
        </authorList>
    </citation>
    <scope>NUCLEOTIDE SEQUENCE [LARGE SCALE GENOMIC DNA]</scope>
    <source>
        <strain evidence="1 2">PC2022III</strain>
    </source>
</reference>
<name>A0A5C8GHE3_9SPIR</name>
<evidence type="ECO:0000313" key="2">
    <source>
        <dbReference type="Proteomes" id="UP000322188"/>
    </source>
</evidence>
<comment type="caution">
    <text evidence="1">The sequence shown here is derived from an EMBL/GenBank/DDBJ whole genome shotgun (WGS) entry which is preliminary data.</text>
</comment>
<accession>A0A5C8GHE3</accession>
<dbReference type="GeneID" id="61066468"/>
<dbReference type="RefSeq" id="WP_147560060.1">
    <property type="nucleotide sequence ID" value="NZ_SAYK01000003.1"/>
</dbReference>
<dbReference type="AlphaFoldDB" id="A0A5C8GHE3"/>
<sequence>MVKLDFEKSDINNKNKEIKKLRLKNYSKNRILSIKKISPKDILKYKGSCIWEGSLDDMR</sequence>
<proteinExistence type="predicted"/>
<dbReference type="EMBL" id="SAYK01000003">
    <property type="protein sequence ID" value="TXJ61403.1"/>
    <property type="molecule type" value="Genomic_DNA"/>
</dbReference>
<dbReference type="Proteomes" id="UP000322188">
    <property type="component" value="Unassembled WGS sequence"/>
</dbReference>
<evidence type="ECO:0000313" key="1">
    <source>
        <dbReference type="EMBL" id="TXJ61403.1"/>
    </source>
</evidence>
<gene>
    <name evidence="1" type="ORF">EPJ74_04020</name>
</gene>
<organism evidence="1 2">
    <name type="scientific">Brachyspira aalborgi</name>
    <dbReference type="NCBI Taxonomy" id="29522"/>
    <lineage>
        <taxon>Bacteria</taxon>
        <taxon>Pseudomonadati</taxon>
        <taxon>Spirochaetota</taxon>
        <taxon>Spirochaetia</taxon>
        <taxon>Brachyspirales</taxon>
        <taxon>Brachyspiraceae</taxon>
        <taxon>Brachyspira</taxon>
    </lineage>
</organism>
<protein>
    <submittedName>
        <fullName evidence="1">Uncharacterized protein</fullName>
    </submittedName>
</protein>